<accession>A0A1I0I4N3</accession>
<dbReference type="Pfam" id="PF25876">
    <property type="entry name" value="HH_MFP_RND"/>
    <property type="match status" value="1"/>
</dbReference>
<dbReference type="InterPro" id="IPR006143">
    <property type="entry name" value="RND_pump_MFP"/>
</dbReference>
<dbReference type="Proteomes" id="UP000198762">
    <property type="component" value="Unassembled WGS sequence"/>
</dbReference>
<comment type="subcellular location">
    <subcellularLocation>
        <location evidence="1">Cell inner membrane</location>
        <topology evidence="1">Lipid-anchor</topology>
    </subcellularLocation>
</comment>
<feature type="region of interest" description="Disordered" evidence="5">
    <location>
        <begin position="378"/>
        <end position="417"/>
    </location>
</feature>
<feature type="domain" description="Multidrug resistance protein MdtA-like beta-barrel" evidence="8">
    <location>
        <begin position="219"/>
        <end position="309"/>
    </location>
</feature>
<evidence type="ECO:0000256" key="4">
    <source>
        <dbReference type="SAM" id="Coils"/>
    </source>
</evidence>
<proteinExistence type="inferred from homology"/>
<feature type="domain" description="Multidrug resistance protein MdtA-like alpha-helical hairpin" evidence="6">
    <location>
        <begin position="114"/>
        <end position="182"/>
    </location>
</feature>
<feature type="coiled-coil region" evidence="4">
    <location>
        <begin position="110"/>
        <end position="140"/>
    </location>
</feature>
<evidence type="ECO:0000256" key="2">
    <source>
        <dbReference type="ARBA" id="ARBA00009477"/>
    </source>
</evidence>
<keyword evidence="3 4" id="KW-0175">Coiled coil</keyword>
<feature type="domain" description="Multidrug resistance protein MdtA-like C-terminal permuted SH3" evidence="9">
    <location>
        <begin position="313"/>
        <end position="375"/>
    </location>
</feature>
<dbReference type="NCBIfam" id="TIGR01730">
    <property type="entry name" value="RND_mfp"/>
    <property type="match status" value="1"/>
</dbReference>
<dbReference type="InterPro" id="IPR058624">
    <property type="entry name" value="MdtA-like_HH"/>
</dbReference>
<dbReference type="PROSITE" id="PS51257">
    <property type="entry name" value="PROKAR_LIPOPROTEIN"/>
    <property type="match status" value="1"/>
</dbReference>
<name>A0A1I0I4N3_9GAMM</name>
<evidence type="ECO:0000256" key="3">
    <source>
        <dbReference type="ARBA" id="ARBA00023054"/>
    </source>
</evidence>
<dbReference type="InterPro" id="IPR058626">
    <property type="entry name" value="MdtA-like_b-barrel"/>
</dbReference>
<dbReference type="Gene3D" id="2.40.30.170">
    <property type="match status" value="1"/>
</dbReference>
<dbReference type="PANTHER" id="PTHR30158">
    <property type="entry name" value="ACRA/E-RELATED COMPONENT OF DRUG EFFLUX TRANSPORTER"/>
    <property type="match status" value="1"/>
</dbReference>
<evidence type="ECO:0000259" key="6">
    <source>
        <dbReference type="Pfam" id="PF25876"/>
    </source>
</evidence>
<protein>
    <submittedName>
        <fullName evidence="10">Membrane fusion protein, multidrug efflux system</fullName>
    </submittedName>
</protein>
<dbReference type="Gene3D" id="1.10.287.470">
    <property type="entry name" value="Helix hairpin bin"/>
    <property type="match status" value="1"/>
</dbReference>
<evidence type="ECO:0000259" key="8">
    <source>
        <dbReference type="Pfam" id="PF25944"/>
    </source>
</evidence>
<dbReference type="InterPro" id="IPR058625">
    <property type="entry name" value="MdtA-like_BSH"/>
</dbReference>
<dbReference type="SUPFAM" id="SSF111369">
    <property type="entry name" value="HlyD-like secretion proteins"/>
    <property type="match status" value="1"/>
</dbReference>
<dbReference type="GO" id="GO:0022857">
    <property type="term" value="F:transmembrane transporter activity"/>
    <property type="evidence" value="ECO:0007669"/>
    <property type="project" value="InterPro"/>
</dbReference>
<dbReference type="Gene3D" id="2.40.50.100">
    <property type="match status" value="1"/>
</dbReference>
<organism evidence="10 11">
    <name type="scientific">Marinobacter segnicrescens</name>
    <dbReference type="NCBI Taxonomy" id="430453"/>
    <lineage>
        <taxon>Bacteria</taxon>
        <taxon>Pseudomonadati</taxon>
        <taxon>Pseudomonadota</taxon>
        <taxon>Gammaproteobacteria</taxon>
        <taxon>Pseudomonadales</taxon>
        <taxon>Marinobacteraceae</taxon>
        <taxon>Marinobacter</taxon>
    </lineage>
</organism>
<dbReference type="AlphaFoldDB" id="A0A1I0I4N3"/>
<reference evidence="11" key="1">
    <citation type="submission" date="2016-10" db="EMBL/GenBank/DDBJ databases">
        <authorList>
            <person name="Varghese N."/>
            <person name="Submissions S."/>
        </authorList>
    </citation>
    <scope>NUCLEOTIDE SEQUENCE [LARGE SCALE GENOMIC DNA]</scope>
    <source>
        <strain evidence="11">CGMCC 1.6489</strain>
    </source>
</reference>
<gene>
    <name evidence="10" type="ORF">SAMN04487962_1444</name>
</gene>
<dbReference type="PANTHER" id="PTHR30158:SF3">
    <property type="entry name" value="MULTIDRUG EFFLUX PUMP SUBUNIT ACRA-RELATED"/>
    <property type="match status" value="1"/>
</dbReference>
<evidence type="ECO:0000259" key="9">
    <source>
        <dbReference type="Pfam" id="PF25967"/>
    </source>
</evidence>
<evidence type="ECO:0000256" key="1">
    <source>
        <dbReference type="ARBA" id="ARBA00004519"/>
    </source>
</evidence>
<dbReference type="Pfam" id="PF25944">
    <property type="entry name" value="Beta-barrel_RND"/>
    <property type="match status" value="1"/>
</dbReference>
<sequence length="417" mass="45370">MQTEKSLMARLLGARMLPMWLAVLLLAGCDNSSGQAKAERSAPPPPEVGVVEIQPQRVNLSMELPGRTAAYRISEVRPQVTGILQERLFEQGTQVKAGEVLYQIDPNRYRAAHQRAQAELERAQAELRQAQREWARTSNLYEKNAVSKRQRDEALSALEAARADVSRSEAMVETAGIELAYTEVKAPIAGRIGPTLYTEGALVTANQPQVLARVVQLDPMYVDIQLPVEKLARIRSSLKEGAASKAGSNEAETVLLREDGTPYPHKGRVDVADVTVNQSTSSVTVRAVFPNPDEDLLPGMYVRVRLSEGVRENAILAPQQGVSRNPQGEATALLVNPEGEVVARQLEAERAIGAFWLVEKGLEPGDRLIVSGLQKVRPGAKVKPVAADIPLHPTQDHQASGKDSSQQSASEDEDPAQ</sequence>
<evidence type="ECO:0000259" key="7">
    <source>
        <dbReference type="Pfam" id="PF25917"/>
    </source>
</evidence>
<dbReference type="STRING" id="430453.SAMN04487962_1444"/>
<dbReference type="GO" id="GO:0046677">
    <property type="term" value="P:response to antibiotic"/>
    <property type="evidence" value="ECO:0007669"/>
    <property type="project" value="TreeGrafter"/>
</dbReference>
<dbReference type="InterPro" id="IPR058627">
    <property type="entry name" value="MdtA-like_C"/>
</dbReference>
<evidence type="ECO:0000313" key="10">
    <source>
        <dbReference type="EMBL" id="SET91570.1"/>
    </source>
</evidence>
<dbReference type="Pfam" id="PF25917">
    <property type="entry name" value="BSH_RND"/>
    <property type="match status" value="1"/>
</dbReference>
<feature type="domain" description="Multidrug resistance protein MdtA-like barrel-sandwich hybrid" evidence="7">
    <location>
        <begin position="72"/>
        <end position="212"/>
    </location>
</feature>
<dbReference type="Pfam" id="PF25967">
    <property type="entry name" value="RND-MFP_C"/>
    <property type="match status" value="1"/>
</dbReference>
<comment type="similarity">
    <text evidence="2">Belongs to the membrane fusion protein (MFP) (TC 8.A.1) family.</text>
</comment>
<dbReference type="FunFam" id="2.40.420.20:FF:000001">
    <property type="entry name" value="Efflux RND transporter periplasmic adaptor subunit"/>
    <property type="match status" value="1"/>
</dbReference>
<dbReference type="Gene3D" id="2.40.420.20">
    <property type="match status" value="1"/>
</dbReference>
<dbReference type="OrthoDB" id="9800613at2"/>
<evidence type="ECO:0000313" key="11">
    <source>
        <dbReference type="Proteomes" id="UP000198762"/>
    </source>
</evidence>
<dbReference type="EMBL" id="FOHZ01000044">
    <property type="protein sequence ID" value="SET91570.1"/>
    <property type="molecule type" value="Genomic_DNA"/>
</dbReference>
<keyword evidence="11" id="KW-1185">Reference proteome</keyword>
<dbReference type="GO" id="GO:0005886">
    <property type="term" value="C:plasma membrane"/>
    <property type="evidence" value="ECO:0007669"/>
    <property type="project" value="UniProtKB-SubCell"/>
</dbReference>
<evidence type="ECO:0000256" key="5">
    <source>
        <dbReference type="SAM" id="MobiDB-lite"/>
    </source>
</evidence>